<dbReference type="Gene3D" id="3.40.470.10">
    <property type="entry name" value="Uracil-DNA glycosylase-like domain"/>
    <property type="match status" value="1"/>
</dbReference>
<keyword evidence="8" id="KW-0378">Hydrolase</keyword>
<keyword evidence="7" id="KW-0227">DNA damage</keyword>
<evidence type="ECO:0000256" key="9">
    <source>
        <dbReference type="ARBA" id="ARBA00023004"/>
    </source>
</evidence>
<evidence type="ECO:0000256" key="3">
    <source>
        <dbReference type="ARBA" id="ARBA00012030"/>
    </source>
</evidence>
<proteinExistence type="inferred from homology"/>
<dbReference type="GO" id="GO:0004844">
    <property type="term" value="F:uracil DNA N-glycosylase activity"/>
    <property type="evidence" value="ECO:0007669"/>
    <property type="project" value="UniProtKB-EC"/>
</dbReference>
<dbReference type="SUPFAM" id="SSF52141">
    <property type="entry name" value="Uracil-DNA glycosylase-like"/>
    <property type="match status" value="1"/>
</dbReference>
<dbReference type="CDD" id="cd10030">
    <property type="entry name" value="UDG-F4_TTUDGA_SPO1dp_like"/>
    <property type="match status" value="1"/>
</dbReference>
<dbReference type="SMART" id="SM00986">
    <property type="entry name" value="UDG"/>
    <property type="match status" value="1"/>
</dbReference>
<dbReference type="InterPro" id="IPR005273">
    <property type="entry name" value="Ura-DNA_glyco_family4"/>
</dbReference>
<evidence type="ECO:0000259" key="12">
    <source>
        <dbReference type="SMART" id="SM00986"/>
    </source>
</evidence>
<dbReference type="SMART" id="SM00987">
    <property type="entry name" value="UreE_C"/>
    <property type="match status" value="1"/>
</dbReference>
<protein>
    <recommendedName>
        <fullName evidence="4">Type-4 uracil-DNA glycosylase</fullName>
        <ecNumber evidence="3">3.2.2.27</ecNumber>
    </recommendedName>
</protein>
<dbReference type="OrthoDB" id="8612at2157"/>
<dbReference type="GO" id="GO:0046872">
    <property type="term" value="F:metal ion binding"/>
    <property type="evidence" value="ECO:0007669"/>
    <property type="project" value="UniProtKB-KW"/>
</dbReference>
<keyword evidence="10" id="KW-0411">Iron-sulfur</keyword>
<evidence type="ECO:0000256" key="10">
    <source>
        <dbReference type="ARBA" id="ARBA00023014"/>
    </source>
</evidence>
<dbReference type="GO" id="GO:0051539">
    <property type="term" value="F:4 iron, 4 sulfur cluster binding"/>
    <property type="evidence" value="ECO:0007669"/>
    <property type="project" value="UniProtKB-KW"/>
</dbReference>
<dbReference type="InterPro" id="IPR005122">
    <property type="entry name" value="Uracil-DNA_glycosylase-like"/>
</dbReference>
<reference evidence="13 14" key="1">
    <citation type="submission" date="2016-12" db="EMBL/GenBank/DDBJ databases">
        <title>Discovery of methanogenic haloarchaea.</title>
        <authorList>
            <person name="Sorokin D.Y."/>
            <person name="Makarova K.S."/>
            <person name="Abbas B."/>
            <person name="Ferrer M."/>
            <person name="Golyshin P.N."/>
        </authorList>
    </citation>
    <scope>NUCLEOTIDE SEQUENCE [LARGE SCALE GENOMIC DNA]</scope>
    <source>
        <strain evidence="13">AMET1</strain>
    </source>
</reference>
<evidence type="ECO:0000256" key="4">
    <source>
        <dbReference type="ARBA" id="ARBA00019403"/>
    </source>
</evidence>
<feature type="domain" description="Uracil-DNA glycosylase-like" evidence="12">
    <location>
        <begin position="20"/>
        <end position="170"/>
    </location>
</feature>
<dbReference type="EMBL" id="MRZU01000003">
    <property type="protein sequence ID" value="OUJ18751.1"/>
    <property type="molecule type" value="Genomic_DNA"/>
</dbReference>
<dbReference type="RefSeq" id="WP_086636812.1">
    <property type="nucleotide sequence ID" value="NZ_MRZU01000003.1"/>
</dbReference>
<dbReference type="Pfam" id="PF03167">
    <property type="entry name" value="UDG"/>
    <property type="match status" value="1"/>
</dbReference>
<dbReference type="EC" id="3.2.2.27" evidence="3"/>
<organism evidence="13 14">
    <name type="scientific">Methanonatronarchaeum thermophilum</name>
    <dbReference type="NCBI Taxonomy" id="1927129"/>
    <lineage>
        <taxon>Archaea</taxon>
        <taxon>Methanobacteriati</taxon>
        <taxon>Methanobacteriota</taxon>
        <taxon>Methanonatronarchaeia</taxon>
        <taxon>Methanonatronarchaeales</taxon>
        <taxon>Methanonatronarchaeaceae</taxon>
        <taxon>Methanonatronarchaeum</taxon>
    </lineage>
</organism>
<evidence type="ECO:0000256" key="5">
    <source>
        <dbReference type="ARBA" id="ARBA00022485"/>
    </source>
</evidence>
<dbReference type="InterPro" id="IPR036895">
    <property type="entry name" value="Uracil-DNA_glycosylase-like_sf"/>
</dbReference>
<dbReference type="GO" id="GO:0006281">
    <property type="term" value="P:DNA repair"/>
    <property type="evidence" value="ECO:0007669"/>
    <property type="project" value="UniProtKB-KW"/>
</dbReference>
<evidence type="ECO:0000313" key="13">
    <source>
        <dbReference type="EMBL" id="OUJ18751.1"/>
    </source>
</evidence>
<accession>A0A1Y3GBB3</accession>
<evidence type="ECO:0000256" key="7">
    <source>
        <dbReference type="ARBA" id="ARBA00022763"/>
    </source>
</evidence>
<evidence type="ECO:0000313" key="14">
    <source>
        <dbReference type="Proteomes" id="UP000195137"/>
    </source>
</evidence>
<dbReference type="PANTHER" id="PTHR33693">
    <property type="entry name" value="TYPE-5 URACIL-DNA GLYCOSYLASE"/>
    <property type="match status" value="1"/>
</dbReference>
<keyword evidence="6" id="KW-0479">Metal-binding</keyword>
<comment type="caution">
    <text evidence="13">The sequence shown here is derived from an EMBL/GenBank/DDBJ whole genome shotgun (WGS) entry which is preliminary data.</text>
</comment>
<comment type="catalytic activity">
    <reaction evidence="1">
        <text>Hydrolyzes single-stranded DNA or mismatched double-stranded DNA and polynucleotides, releasing free uracil.</text>
        <dbReference type="EC" id="3.2.2.27"/>
    </reaction>
</comment>
<dbReference type="InterPro" id="IPR051536">
    <property type="entry name" value="UDG_Type-4/5"/>
</dbReference>
<evidence type="ECO:0000256" key="11">
    <source>
        <dbReference type="ARBA" id="ARBA00023204"/>
    </source>
</evidence>
<comment type="similarity">
    <text evidence="2">Belongs to the uracil-DNA glycosylase (UDG) superfamily. Type 4 (UDGa) family.</text>
</comment>
<dbReference type="PANTHER" id="PTHR33693:SF1">
    <property type="entry name" value="TYPE-4 URACIL-DNA GLYCOSYLASE"/>
    <property type="match status" value="1"/>
</dbReference>
<gene>
    <name evidence="13" type="ORF">AMET1_0401</name>
</gene>
<keyword evidence="9" id="KW-0408">Iron</keyword>
<evidence type="ECO:0000256" key="6">
    <source>
        <dbReference type="ARBA" id="ARBA00022723"/>
    </source>
</evidence>
<keyword evidence="11" id="KW-0234">DNA repair</keyword>
<keyword evidence="14" id="KW-1185">Reference proteome</keyword>
<keyword evidence="5" id="KW-0004">4Fe-4S</keyword>
<evidence type="ECO:0000256" key="2">
    <source>
        <dbReference type="ARBA" id="ARBA00006521"/>
    </source>
</evidence>
<dbReference type="Proteomes" id="UP000195137">
    <property type="component" value="Unassembled WGS sequence"/>
</dbReference>
<evidence type="ECO:0000256" key="8">
    <source>
        <dbReference type="ARBA" id="ARBA00022801"/>
    </source>
</evidence>
<dbReference type="AlphaFoldDB" id="A0A1Y3GBB3"/>
<evidence type="ECO:0000256" key="1">
    <source>
        <dbReference type="ARBA" id="ARBA00001400"/>
    </source>
</evidence>
<name>A0A1Y3GBB3_9EURY</name>
<dbReference type="NCBIfam" id="TIGR00758">
    <property type="entry name" value="UDG_fam4"/>
    <property type="match status" value="1"/>
</dbReference>
<sequence>MEIKNCRKCQLHKNRTNIVTGHGPTNAETMLIGEAPGKQEDKQSKPFVGKAGKILTQTLENTGIQKNNLYITNVIKCRPPKNRDPNKKEMEACKQHLQTQIKQINPTYIICLGRIASKQLTGKNIKLKNKHGTFLRTTKEYGKKKAYITYHPAATIYNKKLKQTIKKDLQKFKQIQTLGQTQN</sequence>